<dbReference type="SUPFAM" id="SSF55729">
    <property type="entry name" value="Acyl-CoA N-acyltransferases (Nat)"/>
    <property type="match status" value="1"/>
</dbReference>
<dbReference type="CDD" id="cd04301">
    <property type="entry name" value="NAT_SF"/>
    <property type="match status" value="1"/>
</dbReference>
<dbReference type="BioCyc" id="TSAC1094508:GLMA-1113-MONOMER"/>
<protein>
    <submittedName>
        <fullName evidence="2">GCN5-related N-acetyltransferase</fullName>
    </submittedName>
</protein>
<sequence length="154" mass="18171">MAVGLYKIIKLEPKDYYKCSNIWNMAKNPDRTKKWYDELVNGNRITFVYTENDEFIGEGSLVFRNDDPDYTIPDKRIYLSRLIVKVEYRNRGIGGIIIDYLIDYAKRLGYEEISVGVDTDNLIARHLYEKKGFTNVIFEGEDEYGEYVKLLRKL</sequence>
<dbReference type="RefSeq" id="WP_014757988.1">
    <property type="nucleotide sequence ID" value="NC_017992.1"/>
</dbReference>
<proteinExistence type="predicted"/>
<dbReference type="Pfam" id="PF00583">
    <property type="entry name" value="Acetyltransf_1"/>
    <property type="match status" value="1"/>
</dbReference>
<reference evidence="2 3" key="1">
    <citation type="journal article" date="2014" name="Appl. Environ. Microbiol.">
        <title>Profile of Secreted Hydrolases, Associated Proteins, and SlpA in Thermoanaerobacterium saccharolyticum during the Degradation of Hemicellulose.</title>
        <authorList>
            <person name="Currie D.H."/>
            <person name="Guss A.M."/>
            <person name="Herring C.D."/>
            <person name="Giannone R.J."/>
            <person name="Johnson C.M."/>
            <person name="Lankford P.K."/>
            <person name="Brown S.D."/>
            <person name="Hettich R.L."/>
            <person name="Lynd L.R."/>
        </authorList>
    </citation>
    <scope>NUCLEOTIDE SEQUENCE [LARGE SCALE GENOMIC DNA]</scope>
    <source>
        <strain evidence="3">DSM 8691 / JW/SL-YS485</strain>
    </source>
</reference>
<dbReference type="PROSITE" id="PS51186">
    <property type="entry name" value="GNAT"/>
    <property type="match status" value="1"/>
</dbReference>
<evidence type="ECO:0000313" key="2">
    <source>
        <dbReference type="EMBL" id="AFK86104.1"/>
    </source>
</evidence>
<dbReference type="EMBL" id="CP003184">
    <property type="protein sequence ID" value="AFK86104.1"/>
    <property type="molecule type" value="Genomic_DNA"/>
</dbReference>
<dbReference type="PATRIC" id="fig|1094508.3.peg.1103"/>
<dbReference type="Gene3D" id="3.40.630.30">
    <property type="match status" value="1"/>
</dbReference>
<dbReference type="eggNOG" id="ENOG5030V9S">
    <property type="taxonomic scope" value="Bacteria"/>
</dbReference>
<evidence type="ECO:0000259" key="1">
    <source>
        <dbReference type="PROSITE" id="PS51186"/>
    </source>
</evidence>
<keyword evidence="3" id="KW-1185">Reference proteome</keyword>
<dbReference type="GO" id="GO:0016747">
    <property type="term" value="F:acyltransferase activity, transferring groups other than amino-acyl groups"/>
    <property type="evidence" value="ECO:0007669"/>
    <property type="project" value="InterPro"/>
</dbReference>
<dbReference type="Proteomes" id="UP000006178">
    <property type="component" value="Chromosome"/>
</dbReference>
<name>I3VUA9_THESW</name>
<feature type="domain" description="N-acetyltransferase" evidence="1">
    <location>
        <begin position="6"/>
        <end position="152"/>
    </location>
</feature>
<dbReference type="PANTHER" id="PTHR43617">
    <property type="entry name" value="L-AMINO ACID N-ACETYLTRANSFERASE"/>
    <property type="match status" value="1"/>
</dbReference>
<organism evidence="2 3">
    <name type="scientific">Thermoanaerobacterium saccharolyticum (strain DSM 8691 / JW/SL-YS485)</name>
    <dbReference type="NCBI Taxonomy" id="1094508"/>
    <lineage>
        <taxon>Bacteria</taxon>
        <taxon>Bacillati</taxon>
        <taxon>Bacillota</taxon>
        <taxon>Clostridia</taxon>
        <taxon>Thermoanaerobacterales</taxon>
        <taxon>Thermoanaerobacteraceae</taxon>
        <taxon>Thermoanaerobacterium</taxon>
    </lineage>
</organism>
<dbReference type="InterPro" id="IPR000182">
    <property type="entry name" value="GNAT_dom"/>
</dbReference>
<dbReference type="AlphaFoldDB" id="I3VUA9"/>
<dbReference type="InterPro" id="IPR050276">
    <property type="entry name" value="MshD_Acetyltransferase"/>
</dbReference>
<accession>I3VUA9</accession>
<evidence type="ECO:0000313" key="3">
    <source>
        <dbReference type="Proteomes" id="UP000006178"/>
    </source>
</evidence>
<dbReference type="PANTHER" id="PTHR43617:SF34">
    <property type="entry name" value="PUTATIVE-RELATED"/>
    <property type="match status" value="1"/>
</dbReference>
<dbReference type="InterPro" id="IPR016181">
    <property type="entry name" value="Acyl_CoA_acyltransferase"/>
</dbReference>
<gene>
    <name evidence="2" type="ordered locus">Tsac_1091</name>
</gene>
<dbReference type="KEGG" id="tsh:Tsac_1091"/>